<feature type="compositionally biased region" description="Basic and acidic residues" evidence="1">
    <location>
        <begin position="89"/>
        <end position="110"/>
    </location>
</feature>
<evidence type="ECO:0000313" key="3">
    <source>
        <dbReference type="Proteomes" id="UP001054945"/>
    </source>
</evidence>
<protein>
    <submittedName>
        <fullName evidence="2">Uncharacterized protein</fullName>
    </submittedName>
</protein>
<feature type="region of interest" description="Disordered" evidence="1">
    <location>
        <begin position="1"/>
        <end position="29"/>
    </location>
</feature>
<proteinExistence type="predicted"/>
<reference evidence="2 3" key="1">
    <citation type="submission" date="2021-06" db="EMBL/GenBank/DDBJ databases">
        <title>Caerostris extrusa draft genome.</title>
        <authorList>
            <person name="Kono N."/>
            <person name="Arakawa K."/>
        </authorList>
    </citation>
    <scope>NUCLEOTIDE SEQUENCE [LARGE SCALE GENOMIC DNA]</scope>
</reference>
<feature type="compositionally biased region" description="Polar residues" evidence="1">
    <location>
        <begin position="79"/>
        <end position="88"/>
    </location>
</feature>
<feature type="compositionally biased region" description="Basic and acidic residues" evidence="1">
    <location>
        <begin position="9"/>
        <end position="22"/>
    </location>
</feature>
<feature type="compositionally biased region" description="Basic and acidic residues" evidence="1">
    <location>
        <begin position="60"/>
        <end position="78"/>
    </location>
</feature>
<dbReference type="AlphaFoldDB" id="A0AAV4MER2"/>
<gene>
    <name evidence="2" type="ORF">CEXT_619371</name>
</gene>
<accession>A0AAV4MER2</accession>
<name>A0AAV4MER2_CAEEX</name>
<sequence length="147" mass="17569">MKRKGSKGQRVDKWGLKEEKRGLPPPPEVIFGWEEVSQTTRRVLTGWTRRVPKRRTSRVPHYEKSHEEMNQKNPEEMNQKNPEGMNQKNPEEMNQKNPEEMNQKNPEEMNQKSLKLQKYEVLFNGLCKWQRYMWTNIGQSLLAFSKP</sequence>
<dbReference type="Proteomes" id="UP001054945">
    <property type="component" value="Unassembled WGS sequence"/>
</dbReference>
<evidence type="ECO:0000313" key="2">
    <source>
        <dbReference type="EMBL" id="GIX70335.1"/>
    </source>
</evidence>
<feature type="region of interest" description="Disordered" evidence="1">
    <location>
        <begin position="47"/>
        <end position="111"/>
    </location>
</feature>
<dbReference type="EMBL" id="BPLR01019668">
    <property type="protein sequence ID" value="GIX70335.1"/>
    <property type="molecule type" value="Genomic_DNA"/>
</dbReference>
<keyword evidence="3" id="KW-1185">Reference proteome</keyword>
<evidence type="ECO:0000256" key="1">
    <source>
        <dbReference type="SAM" id="MobiDB-lite"/>
    </source>
</evidence>
<organism evidence="2 3">
    <name type="scientific">Caerostris extrusa</name>
    <name type="common">Bark spider</name>
    <name type="synonym">Caerostris bankana</name>
    <dbReference type="NCBI Taxonomy" id="172846"/>
    <lineage>
        <taxon>Eukaryota</taxon>
        <taxon>Metazoa</taxon>
        <taxon>Ecdysozoa</taxon>
        <taxon>Arthropoda</taxon>
        <taxon>Chelicerata</taxon>
        <taxon>Arachnida</taxon>
        <taxon>Araneae</taxon>
        <taxon>Araneomorphae</taxon>
        <taxon>Entelegynae</taxon>
        <taxon>Araneoidea</taxon>
        <taxon>Araneidae</taxon>
        <taxon>Caerostris</taxon>
    </lineage>
</organism>
<comment type="caution">
    <text evidence="2">The sequence shown here is derived from an EMBL/GenBank/DDBJ whole genome shotgun (WGS) entry which is preliminary data.</text>
</comment>